<name>A0A8J5IUV0_9STRA</name>
<reference evidence="2" key="1">
    <citation type="submission" date="2021-01" db="EMBL/GenBank/DDBJ databases">
        <title>Phytophthora aleatoria, a newly-described species from Pinus radiata is distinct from Phytophthora cactorum isolates based on comparative genomics.</title>
        <authorList>
            <person name="Mcdougal R."/>
            <person name="Panda P."/>
            <person name="Williams N."/>
            <person name="Studholme D.J."/>
        </authorList>
    </citation>
    <scope>NUCLEOTIDE SEQUENCE</scope>
    <source>
        <strain evidence="2">NZFS 4037</strain>
    </source>
</reference>
<feature type="region of interest" description="Disordered" evidence="1">
    <location>
        <begin position="28"/>
        <end position="69"/>
    </location>
</feature>
<protein>
    <submittedName>
        <fullName evidence="2">Uncharacterized protein</fullName>
    </submittedName>
</protein>
<evidence type="ECO:0000313" key="3">
    <source>
        <dbReference type="Proteomes" id="UP000709295"/>
    </source>
</evidence>
<feature type="compositionally biased region" description="Low complexity" evidence="1">
    <location>
        <begin position="29"/>
        <end position="42"/>
    </location>
</feature>
<keyword evidence="3" id="KW-1185">Reference proteome</keyword>
<dbReference type="EMBL" id="JAENGY010001858">
    <property type="protein sequence ID" value="KAG6946564.1"/>
    <property type="molecule type" value="Genomic_DNA"/>
</dbReference>
<evidence type="ECO:0000256" key="1">
    <source>
        <dbReference type="SAM" id="MobiDB-lite"/>
    </source>
</evidence>
<proteinExistence type="predicted"/>
<accession>A0A8J5IUV0</accession>
<sequence length="69" mass="7484">MRQHMVFRTRSILPEAQTSNPAGITKMLSSSAQHSSVVSRAAKQQERTSRLSYRAHSSGMSSGLAHSVA</sequence>
<gene>
    <name evidence="2" type="ORF">JG688_00015984</name>
</gene>
<evidence type="ECO:0000313" key="2">
    <source>
        <dbReference type="EMBL" id="KAG6946564.1"/>
    </source>
</evidence>
<dbReference type="AlphaFoldDB" id="A0A8J5IUV0"/>
<dbReference type="Proteomes" id="UP000709295">
    <property type="component" value="Unassembled WGS sequence"/>
</dbReference>
<organism evidence="2 3">
    <name type="scientific">Phytophthora aleatoria</name>
    <dbReference type="NCBI Taxonomy" id="2496075"/>
    <lineage>
        <taxon>Eukaryota</taxon>
        <taxon>Sar</taxon>
        <taxon>Stramenopiles</taxon>
        <taxon>Oomycota</taxon>
        <taxon>Peronosporomycetes</taxon>
        <taxon>Peronosporales</taxon>
        <taxon>Peronosporaceae</taxon>
        <taxon>Phytophthora</taxon>
    </lineage>
</organism>
<comment type="caution">
    <text evidence="2">The sequence shown here is derived from an EMBL/GenBank/DDBJ whole genome shotgun (WGS) entry which is preliminary data.</text>
</comment>